<dbReference type="RefSeq" id="XP_024916254.1">
    <property type="nucleotide sequence ID" value="XM_025060486.1"/>
</dbReference>
<dbReference type="FunFam" id="3.30.160.60:FF:000863">
    <property type="entry name" value="fez family zinc finger protein 2"/>
    <property type="match status" value="1"/>
</dbReference>
<evidence type="ECO:0000256" key="4">
    <source>
        <dbReference type="ARBA" id="ARBA00022491"/>
    </source>
</evidence>
<evidence type="ECO:0000256" key="12">
    <source>
        <dbReference type="ARBA" id="ARBA00023125"/>
    </source>
</evidence>
<reference evidence="17" key="3">
    <citation type="submission" date="2025-09" db="UniProtKB">
        <authorList>
            <consortium name="Ensembl"/>
        </authorList>
    </citation>
    <scope>IDENTIFICATION</scope>
</reference>
<evidence type="ECO:0000256" key="1">
    <source>
        <dbReference type="ARBA" id="ARBA00004123"/>
    </source>
</evidence>
<dbReference type="InterPro" id="IPR036236">
    <property type="entry name" value="Znf_C2H2_sf"/>
</dbReference>
<feature type="domain" description="C2H2-type" evidence="16">
    <location>
        <begin position="352"/>
        <end position="379"/>
    </location>
</feature>
<protein>
    <submittedName>
        <fullName evidence="17">FEZ family zinc finger 2</fullName>
    </submittedName>
</protein>
<evidence type="ECO:0000256" key="2">
    <source>
        <dbReference type="ARBA" id="ARBA00006991"/>
    </source>
</evidence>
<dbReference type="GO" id="GO:0000977">
    <property type="term" value="F:RNA polymerase II transcription regulatory region sequence-specific DNA binding"/>
    <property type="evidence" value="ECO:0007669"/>
    <property type="project" value="TreeGrafter"/>
</dbReference>
<dbReference type="GO" id="GO:0008270">
    <property type="term" value="F:zinc ion binding"/>
    <property type="evidence" value="ECO:0007669"/>
    <property type="project" value="UniProtKB-KW"/>
</dbReference>
<dbReference type="AlphaFoldDB" id="A0A3P8WKX0"/>
<dbReference type="GO" id="GO:0008593">
    <property type="term" value="P:regulation of Notch signaling pathway"/>
    <property type="evidence" value="ECO:0007669"/>
    <property type="project" value="Ensembl"/>
</dbReference>
<dbReference type="GeneID" id="103386622"/>
<dbReference type="SUPFAM" id="SSF57667">
    <property type="entry name" value="beta-beta-alpha zinc fingers"/>
    <property type="match status" value="3"/>
</dbReference>
<evidence type="ECO:0000256" key="9">
    <source>
        <dbReference type="ARBA" id="ARBA00022833"/>
    </source>
</evidence>
<feature type="domain" description="C2H2-type" evidence="16">
    <location>
        <begin position="436"/>
        <end position="459"/>
    </location>
</feature>
<dbReference type="Pfam" id="PF00096">
    <property type="entry name" value="zf-C2H2"/>
    <property type="match status" value="5"/>
</dbReference>
<evidence type="ECO:0000256" key="10">
    <source>
        <dbReference type="ARBA" id="ARBA00022902"/>
    </source>
</evidence>
<evidence type="ECO:0000256" key="6">
    <source>
        <dbReference type="ARBA" id="ARBA00022737"/>
    </source>
</evidence>
<name>A0A3P8WKX0_CYNSE</name>
<dbReference type="InterPro" id="IPR050717">
    <property type="entry name" value="C2H2-ZF_Transcription_Reg"/>
</dbReference>
<dbReference type="Gene3D" id="3.30.160.60">
    <property type="entry name" value="Classic Zinc Finger"/>
    <property type="match status" value="6"/>
</dbReference>
<evidence type="ECO:0000256" key="15">
    <source>
        <dbReference type="PROSITE-ProRule" id="PRU00042"/>
    </source>
</evidence>
<keyword evidence="4" id="KW-0678">Repressor</keyword>
<feature type="domain" description="C2H2-type" evidence="16">
    <location>
        <begin position="380"/>
        <end position="407"/>
    </location>
</feature>
<dbReference type="GO" id="GO:0021879">
    <property type="term" value="P:forebrain neuron differentiation"/>
    <property type="evidence" value="ECO:0007669"/>
    <property type="project" value="Ensembl"/>
</dbReference>
<keyword evidence="10" id="KW-0524">Neurogenesis</keyword>
<dbReference type="GO" id="GO:0005634">
    <property type="term" value="C:nucleus"/>
    <property type="evidence" value="ECO:0007669"/>
    <property type="project" value="UniProtKB-SubCell"/>
</dbReference>
<dbReference type="OMA" id="KHKNFTC"/>
<evidence type="ECO:0000256" key="13">
    <source>
        <dbReference type="ARBA" id="ARBA00023163"/>
    </source>
</evidence>
<keyword evidence="14" id="KW-0539">Nucleus</keyword>
<dbReference type="GO" id="GO:0021767">
    <property type="term" value="P:mammillary body development"/>
    <property type="evidence" value="ECO:0007669"/>
    <property type="project" value="Ensembl"/>
</dbReference>
<dbReference type="FunFam" id="3.30.160.60:FF:000194">
    <property type="entry name" value="Fez family zinc finger protein 2"/>
    <property type="match status" value="1"/>
</dbReference>
<dbReference type="GO" id="GO:0071679">
    <property type="term" value="P:commissural neuron axon guidance"/>
    <property type="evidence" value="ECO:0007669"/>
    <property type="project" value="Ensembl"/>
</dbReference>
<keyword evidence="6" id="KW-0677">Repeat</keyword>
<accession>A0A3P8WKX0</accession>
<evidence type="ECO:0000256" key="3">
    <source>
        <dbReference type="ARBA" id="ARBA00022473"/>
    </source>
</evidence>
<dbReference type="GO" id="GO:0021954">
    <property type="term" value="P:central nervous system neuron development"/>
    <property type="evidence" value="ECO:0007669"/>
    <property type="project" value="Ensembl"/>
</dbReference>
<dbReference type="GO" id="GO:0000981">
    <property type="term" value="F:DNA-binding transcription factor activity, RNA polymerase II-specific"/>
    <property type="evidence" value="ECO:0007669"/>
    <property type="project" value="TreeGrafter"/>
</dbReference>
<keyword evidence="5" id="KW-0479">Metal-binding</keyword>
<keyword evidence="12" id="KW-0238">DNA-binding</keyword>
<reference evidence="17 18" key="1">
    <citation type="journal article" date="2014" name="Nat. Genet.">
        <title>Whole-genome sequence of a flatfish provides insights into ZW sex chromosome evolution and adaptation to a benthic lifestyle.</title>
        <authorList>
            <person name="Chen S."/>
            <person name="Zhang G."/>
            <person name="Shao C."/>
            <person name="Huang Q."/>
            <person name="Liu G."/>
            <person name="Zhang P."/>
            <person name="Song W."/>
            <person name="An N."/>
            <person name="Chalopin D."/>
            <person name="Volff J.N."/>
            <person name="Hong Y."/>
            <person name="Li Q."/>
            <person name="Sha Z."/>
            <person name="Zhou H."/>
            <person name="Xie M."/>
            <person name="Yu Q."/>
            <person name="Liu Y."/>
            <person name="Xiang H."/>
            <person name="Wang N."/>
            <person name="Wu K."/>
            <person name="Yang C."/>
            <person name="Zhou Q."/>
            <person name="Liao X."/>
            <person name="Yang L."/>
            <person name="Hu Q."/>
            <person name="Zhang J."/>
            <person name="Meng L."/>
            <person name="Jin L."/>
            <person name="Tian Y."/>
            <person name="Lian J."/>
            <person name="Yang J."/>
            <person name="Miao G."/>
            <person name="Liu S."/>
            <person name="Liang Z."/>
            <person name="Yan F."/>
            <person name="Li Y."/>
            <person name="Sun B."/>
            <person name="Zhang H."/>
            <person name="Zhang J."/>
            <person name="Zhu Y."/>
            <person name="Du M."/>
            <person name="Zhao Y."/>
            <person name="Schartl M."/>
            <person name="Tang Q."/>
            <person name="Wang J."/>
        </authorList>
    </citation>
    <scope>NUCLEOTIDE SEQUENCE</scope>
</reference>
<evidence type="ECO:0000256" key="11">
    <source>
        <dbReference type="ARBA" id="ARBA00023015"/>
    </source>
</evidence>
<evidence type="ECO:0000313" key="18">
    <source>
        <dbReference type="Proteomes" id="UP000265120"/>
    </source>
</evidence>
<keyword evidence="11" id="KW-0805">Transcription regulation</keyword>
<dbReference type="GO" id="GO:0021854">
    <property type="term" value="P:hypothalamus development"/>
    <property type="evidence" value="ECO:0007669"/>
    <property type="project" value="Ensembl"/>
</dbReference>
<dbReference type="InParanoid" id="A0A3P8WKX0"/>
<dbReference type="STRING" id="244447.ENSCSEP00000027389"/>
<organism evidence="17 18">
    <name type="scientific">Cynoglossus semilaevis</name>
    <name type="common">Tongue sole</name>
    <dbReference type="NCBI Taxonomy" id="244447"/>
    <lineage>
        <taxon>Eukaryota</taxon>
        <taxon>Metazoa</taxon>
        <taxon>Chordata</taxon>
        <taxon>Craniata</taxon>
        <taxon>Vertebrata</taxon>
        <taxon>Euteleostomi</taxon>
        <taxon>Actinopterygii</taxon>
        <taxon>Neopterygii</taxon>
        <taxon>Teleostei</taxon>
        <taxon>Neoteleostei</taxon>
        <taxon>Acanthomorphata</taxon>
        <taxon>Carangaria</taxon>
        <taxon>Pleuronectiformes</taxon>
        <taxon>Pleuronectoidei</taxon>
        <taxon>Cynoglossidae</taxon>
        <taxon>Cynoglossinae</taxon>
        <taxon>Cynoglossus</taxon>
    </lineage>
</organism>
<dbReference type="Proteomes" id="UP000265120">
    <property type="component" value="Chromosome 11"/>
</dbReference>
<dbReference type="PANTHER" id="PTHR14196">
    <property type="entry name" value="ODD-SKIPPED - RELATED"/>
    <property type="match status" value="1"/>
</dbReference>
<dbReference type="SMART" id="SM00355">
    <property type="entry name" value="ZnF_C2H2"/>
    <property type="match status" value="6"/>
</dbReference>
<evidence type="ECO:0000256" key="14">
    <source>
        <dbReference type="ARBA" id="ARBA00023242"/>
    </source>
</evidence>
<dbReference type="FunFam" id="3.30.160.60:FF:000164">
    <property type="entry name" value="Fez family zinc finger protein 2"/>
    <property type="match status" value="1"/>
</dbReference>
<dbReference type="GO" id="GO:0045892">
    <property type="term" value="P:negative regulation of DNA-templated transcription"/>
    <property type="evidence" value="ECO:0007669"/>
    <property type="project" value="Ensembl"/>
</dbReference>
<keyword evidence="3" id="KW-0217">Developmental protein</keyword>
<dbReference type="OrthoDB" id="5062908at2759"/>
<dbReference type="GO" id="GO:0097150">
    <property type="term" value="P:neuronal stem cell population maintenance"/>
    <property type="evidence" value="ECO:0007669"/>
    <property type="project" value="Ensembl"/>
</dbReference>
<dbReference type="GeneTree" id="ENSGT00940000160100"/>
<evidence type="ECO:0000259" key="16">
    <source>
        <dbReference type="PROSITE" id="PS50157"/>
    </source>
</evidence>
<dbReference type="FunCoup" id="A0A3P8WKX0">
    <property type="interactions" value="1316"/>
</dbReference>
<evidence type="ECO:0000256" key="7">
    <source>
        <dbReference type="ARBA" id="ARBA00022771"/>
    </source>
</evidence>
<comment type="similarity">
    <text evidence="2">Belongs to the krueppel C2H2-type zinc-finger protein family.</text>
</comment>
<dbReference type="Pfam" id="PF13912">
    <property type="entry name" value="zf-C2H2_6"/>
    <property type="match status" value="1"/>
</dbReference>
<dbReference type="PANTHER" id="PTHR14196:SF12">
    <property type="entry name" value="ZINC FINGER PROTEIN 208-LIKE"/>
    <property type="match status" value="1"/>
</dbReference>
<keyword evidence="13" id="KW-0804">Transcription</keyword>
<feature type="domain" description="C2H2-type" evidence="16">
    <location>
        <begin position="324"/>
        <end position="351"/>
    </location>
</feature>
<comment type="subcellular location">
    <subcellularLocation>
        <location evidence="1">Nucleus</location>
    </subcellularLocation>
</comment>
<dbReference type="FunFam" id="3.30.160.60:FF:000251">
    <property type="entry name" value="FEZ family zinc finger 2"/>
    <property type="match status" value="1"/>
</dbReference>
<evidence type="ECO:0000256" key="5">
    <source>
        <dbReference type="ARBA" id="ARBA00022723"/>
    </source>
</evidence>
<dbReference type="Ensembl" id="ENSCSET00000027758.1">
    <property type="protein sequence ID" value="ENSCSEP00000027389.1"/>
    <property type="gene ID" value="ENSCSEG00000017502.1"/>
</dbReference>
<keyword evidence="7 15" id="KW-0863">Zinc-finger</keyword>
<dbReference type="CTD" id="55079"/>
<reference evidence="17" key="2">
    <citation type="submission" date="2025-08" db="UniProtKB">
        <authorList>
            <consortium name="Ensembl"/>
        </authorList>
    </citation>
    <scope>IDENTIFICATION</scope>
</reference>
<keyword evidence="8" id="KW-0221">Differentiation</keyword>
<dbReference type="PROSITE" id="PS50157">
    <property type="entry name" value="ZINC_FINGER_C2H2_2"/>
    <property type="match status" value="6"/>
</dbReference>
<dbReference type="InterPro" id="IPR013087">
    <property type="entry name" value="Znf_C2H2_type"/>
</dbReference>
<feature type="domain" description="C2H2-type" evidence="16">
    <location>
        <begin position="296"/>
        <end position="323"/>
    </location>
</feature>
<dbReference type="FunFam" id="3.30.160.60:FF:000103">
    <property type="entry name" value="FEZ family zinc finger 1"/>
    <property type="match status" value="1"/>
</dbReference>
<proteinExistence type="inferred from homology"/>
<feature type="domain" description="C2H2-type" evidence="16">
    <location>
        <begin position="408"/>
        <end position="435"/>
    </location>
</feature>
<evidence type="ECO:0000313" key="17">
    <source>
        <dbReference type="Ensembl" id="ENSCSEP00000027389.1"/>
    </source>
</evidence>
<sequence>MVLIKLMCPSVFSAGTVEESKDAKQLGDPARTLSVCHSADDLLCYSNDMETSPSVDTAMHQGRTGPSATPKSLAFSIDRIMSMDSQSSAERPQEKPERKLQSGLCCPVPCMIPLQPASYDLQAKAMINYSELLRDNFRGHCYSSIAALCKGNCGSTGKAAPSVRQPLLTSRSRMVKPQVLHQAVALPGTDPLYYLNCLNAAYQQSELLHGHWTSAAQPQDSLSAHYRLFLLENAKLTTAVTGSHKLPTSQHPHRQHLSGQLGHTVKENHGVAAEKSGVKTHNKLCGGSTDGKPKNFTCEVCGKVFNAHYNLTRHMPVHTGARPFVCKVCGKGFRQASTLCRHKIIHTQEKPHKCNQCGKAFNRSSTLNTHIRIHAGYKPFVCEFCGKGFHQKGNYKNHKLTHSGEKQYKCSICNKAFHQIYNLTFHMHTHNDKKPFTCVTCGKGFCRNFDLKKHIRKLHDKTFTEASRALQS</sequence>
<dbReference type="PROSITE" id="PS00028">
    <property type="entry name" value="ZINC_FINGER_C2H2_1"/>
    <property type="match status" value="6"/>
</dbReference>
<keyword evidence="9" id="KW-0862">Zinc</keyword>
<dbReference type="FunFam" id="3.30.160.60:FF:000227">
    <property type="entry name" value="fez family zinc finger protein 1"/>
    <property type="match status" value="1"/>
</dbReference>
<keyword evidence="18" id="KW-1185">Reference proteome</keyword>
<evidence type="ECO:0000256" key="8">
    <source>
        <dbReference type="ARBA" id="ARBA00022782"/>
    </source>
</evidence>